<accession>A0A699XQ81</accession>
<protein>
    <submittedName>
        <fullName evidence="1">Uncharacterized protein</fullName>
    </submittedName>
</protein>
<feature type="non-terminal residue" evidence="1">
    <location>
        <position position="65"/>
    </location>
</feature>
<dbReference type="AlphaFoldDB" id="A0A699XQ81"/>
<reference evidence="1" key="1">
    <citation type="journal article" date="2019" name="Sci. Rep.">
        <title>Draft genome of Tanacetum cinerariifolium, the natural source of mosquito coil.</title>
        <authorList>
            <person name="Yamashiro T."/>
            <person name="Shiraishi A."/>
            <person name="Satake H."/>
            <person name="Nakayama K."/>
        </authorList>
    </citation>
    <scope>NUCLEOTIDE SEQUENCE</scope>
</reference>
<evidence type="ECO:0000313" key="1">
    <source>
        <dbReference type="EMBL" id="GFD61989.1"/>
    </source>
</evidence>
<sequence>MMKRIKRLVKAAMRLEKVKVKVKNKKLEKKKTKTLIRFLEHLKRVRRKAMMRRSRSYGLVRRQEY</sequence>
<dbReference type="EMBL" id="BKCJ011908565">
    <property type="protein sequence ID" value="GFD61989.1"/>
    <property type="molecule type" value="Genomic_DNA"/>
</dbReference>
<organism evidence="1">
    <name type="scientific">Tanacetum cinerariifolium</name>
    <name type="common">Dalmatian daisy</name>
    <name type="synonym">Chrysanthemum cinerariifolium</name>
    <dbReference type="NCBI Taxonomy" id="118510"/>
    <lineage>
        <taxon>Eukaryota</taxon>
        <taxon>Viridiplantae</taxon>
        <taxon>Streptophyta</taxon>
        <taxon>Embryophyta</taxon>
        <taxon>Tracheophyta</taxon>
        <taxon>Spermatophyta</taxon>
        <taxon>Magnoliopsida</taxon>
        <taxon>eudicotyledons</taxon>
        <taxon>Gunneridae</taxon>
        <taxon>Pentapetalae</taxon>
        <taxon>asterids</taxon>
        <taxon>campanulids</taxon>
        <taxon>Asterales</taxon>
        <taxon>Asteraceae</taxon>
        <taxon>Asteroideae</taxon>
        <taxon>Anthemideae</taxon>
        <taxon>Anthemidinae</taxon>
        <taxon>Tanacetum</taxon>
    </lineage>
</organism>
<gene>
    <name evidence="1" type="ORF">Tci_933958</name>
</gene>
<comment type="caution">
    <text evidence="1">The sequence shown here is derived from an EMBL/GenBank/DDBJ whole genome shotgun (WGS) entry which is preliminary data.</text>
</comment>
<proteinExistence type="predicted"/>
<name>A0A699XQ81_TANCI</name>